<organism evidence="1 2">
    <name type="scientific">Bradyrhizobium campsiandrae</name>
    <dbReference type="NCBI Taxonomy" id="1729892"/>
    <lineage>
        <taxon>Bacteria</taxon>
        <taxon>Pseudomonadati</taxon>
        <taxon>Pseudomonadota</taxon>
        <taxon>Alphaproteobacteria</taxon>
        <taxon>Hyphomicrobiales</taxon>
        <taxon>Nitrobacteraceae</taxon>
        <taxon>Bradyrhizobium</taxon>
    </lineage>
</organism>
<dbReference type="EMBL" id="JAATTO010000008">
    <property type="protein sequence ID" value="MBC9978072.1"/>
    <property type="molecule type" value="Genomic_DNA"/>
</dbReference>
<proteinExistence type="predicted"/>
<name>A0ABR7U3W4_9BRAD</name>
<accession>A0ABR7U3W4</accession>
<reference evidence="1 2" key="1">
    <citation type="journal article" date="2020" name="Arch. Microbiol.">
        <title>Bradyrhizobium campsiandrae sp. nov., a nitrogen-fixing bacterial strain isolated from a native leguminous tree from the Amazon adapted to flooded conditions.</title>
        <authorList>
            <person name="Cabral Michel D."/>
            <person name="Martins da Costa E."/>
            <person name="Azarias Guimaraes A."/>
            <person name="Soares de Carvalho T."/>
            <person name="Santos de Castro Caputo P."/>
            <person name="Willems A."/>
            <person name="de Souza Moreira F.M."/>
        </authorList>
    </citation>
    <scope>NUCLEOTIDE SEQUENCE [LARGE SCALE GENOMIC DNA]</scope>
    <source>
        <strain evidence="2">INPA 384B</strain>
    </source>
</reference>
<keyword evidence="2" id="KW-1185">Reference proteome</keyword>
<dbReference type="RefSeq" id="WP_188107634.1">
    <property type="nucleotide sequence ID" value="NZ_JAANIH010000085.1"/>
</dbReference>
<sequence length="130" mass="14584">MKRPKSREIKFPQKRRVLRKNVPKQELDAAAQAAIYAPSNYHCKINGKLARRVKPATPCPRDFTLQEAGDAMREAIKAGRVSKQWIDGFPRHVWHKEGDVWYEACTNAGTAGTYHAYPIDVNGLPAGLKG</sequence>
<evidence type="ECO:0000313" key="1">
    <source>
        <dbReference type="EMBL" id="MBC9978072.1"/>
    </source>
</evidence>
<dbReference type="Proteomes" id="UP000639516">
    <property type="component" value="Unassembled WGS sequence"/>
</dbReference>
<comment type="caution">
    <text evidence="1">The sequence shown here is derived from an EMBL/GenBank/DDBJ whole genome shotgun (WGS) entry which is preliminary data.</text>
</comment>
<gene>
    <name evidence="1" type="ORF">HA482_07540</name>
</gene>
<protein>
    <submittedName>
        <fullName evidence="1">Uncharacterized protein</fullName>
    </submittedName>
</protein>
<evidence type="ECO:0000313" key="2">
    <source>
        <dbReference type="Proteomes" id="UP000639516"/>
    </source>
</evidence>